<proteinExistence type="predicted"/>
<evidence type="ECO:0000256" key="1">
    <source>
        <dbReference type="SAM" id="MobiDB-lite"/>
    </source>
</evidence>
<protein>
    <submittedName>
        <fullName evidence="2">Uncharacterized protein</fullName>
    </submittedName>
</protein>
<organism evidence="2 3">
    <name type="scientific">Xylona heveae (strain CBS 132557 / TC161)</name>
    <dbReference type="NCBI Taxonomy" id="1328760"/>
    <lineage>
        <taxon>Eukaryota</taxon>
        <taxon>Fungi</taxon>
        <taxon>Dikarya</taxon>
        <taxon>Ascomycota</taxon>
        <taxon>Pezizomycotina</taxon>
        <taxon>Xylonomycetes</taxon>
        <taxon>Xylonales</taxon>
        <taxon>Xylonaceae</taxon>
        <taxon>Xylona</taxon>
    </lineage>
</organism>
<keyword evidence="3" id="KW-1185">Reference proteome</keyword>
<dbReference type="EMBL" id="KV407465">
    <property type="protein sequence ID" value="KZF19787.1"/>
    <property type="molecule type" value="Genomic_DNA"/>
</dbReference>
<dbReference type="Proteomes" id="UP000076632">
    <property type="component" value="Unassembled WGS sequence"/>
</dbReference>
<gene>
    <name evidence="2" type="ORF">L228DRAFT_250875</name>
</gene>
<dbReference type="InParanoid" id="A0A165A0N5"/>
<dbReference type="AlphaFoldDB" id="A0A165A0N5"/>
<accession>A0A165A0N5</accession>
<evidence type="ECO:0000313" key="3">
    <source>
        <dbReference type="Proteomes" id="UP000076632"/>
    </source>
</evidence>
<evidence type="ECO:0000313" key="2">
    <source>
        <dbReference type="EMBL" id="KZF19787.1"/>
    </source>
</evidence>
<feature type="region of interest" description="Disordered" evidence="1">
    <location>
        <begin position="1"/>
        <end position="61"/>
    </location>
</feature>
<dbReference type="RefSeq" id="XP_018185342.1">
    <property type="nucleotide sequence ID" value="XM_018333424.1"/>
</dbReference>
<sequence>MLRRHSTGRLSPPFHLSMTDSNSAYPFDNHQPQDLDFCVAHRLSTPGKNPKPEPFDPVAVA</sequence>
<dbReference type="GeneID" id="28898561"/>
<reference evidence="2 3" key="1">
    <citation type="journal article" date="2016" name="Fungal Biol.">
        <title>The genome of Xylona heveae provides a window into fungal endophytism.</title>
        <authorList>
            <person name="Gazis R."/>
            <person name="Kuo A."/>
            <person name="Riley R."/>
            <person name="LaButti K."/>
            <person name="Lipzen A."/>
            <person name="Lin J."/>
            <person name="Amirebrahimi M."/>
            <person name="Hesse C.N."/>
            <person name="Spatafora J.W."/>
            <person name="Henrissat B."/>
            <person name="Hainaut M."/>
            <person name="Grigoriev I.V."/>
            <person name="Hibbett D.S."/>
        </authorList>
    </citation>
    <scope>NUCLEOTIDE SEQUENCE [LARGE SCALE GENOMIC DNA]</scope>
    <source>
        <strain evidence="2 3">TC161</strain>
    </source>
</reference>
<name>A0A165A0N5_XYLHT</name>